<dbReference type="AlphaFoldDB" id="A0AAD9QAK8"/>
<feature type="transmembrane region" description="Helical" evidence="14">
    <location>
        <begin position="19"/>
        <end position="37"/>
    </location>
</feature>
<reference evidence="17" key="2">
    <citation type="journal article" date="2023" name="Science">
        <title>Genomic signatures of disease resistance in endangered staghorn corals.</title>
        <authorList>
            <person name="Vollmer S.V."/>
            <person name="Selwyn J.D."/>
            <person name="Despard B.A."/>
            <person name="Roesel C.L."/>
        </authorList>
    </citation>
    <scope>NUCLEOTIDE SEQUENCE</scope>
    <source>
        <strain evidence="17">K2</strain>
    </source>
</reference>
<dbReference type="InterPro" id="IPR006202">
    <property type="entry name" value="Neur_chan_lig-bd"/>
</dbReference>
<evidence type="ECO:0000256" key="4">
    <source>
        <dbReference type="ARBA" id="ARBA00022729"/>
    </source>
</evidence>
<dbReference type="InterPro" id="IPR038050">
    <property type="entry name" value="Neuro_actylchol_rec"/>
</dbReference>
<dbReference type="Gene3D" id="2.70.170.10">
    <property type="entry name" value="Neurotransmitter-gated ion-channel ligand-binding domain"/>
    <property type="match status" value="1"/>
</dbReference>
<proteinExistence type="predicted"/>
<dbReference type="InterPro" id="IPR036734">
    <property type="entry name" value="Neur_chan_lig-bd_sf"/>
</dbReference>
<evidence type="ECO:0000256" key="10">
    <source>
        <dbReference type="ARBA" id="ARBA00023180"/>
    </source>
</evidence>
<evidence type="ECO:0000256" key="13">
    <source>
        <dbReference type="ARBA" id="ARBA00034104"/>
    </source>
</evidence>
<feature type="transmembrane region" description="Helical" evidence="14">
    <location>
        <begin position="319"/>
        <end position="340"/>
    </location>
</feature>
<name>A0AAD9QAK8_ACRCE</name>
<dbReference type="InterPro" id="IPR005437">
    <property type="entry name" value="GABRG-1/4"/>
</dbReference>
<feature type="transmembrane region" description="Helical" evidence="14">
    <location>
        <begin position="415"/>
        <end position="434"/>
    </location>
</feature>
<dbReference type="EMBL" id="JARQWQ010000048">
    <property type="protein sequence ID" value="KAK2557756.1"/>
    <property type="molecule type" value="Genomic_DNA"/>
</dbReference>
<keyword evidence="6" id="KW-0770">Synapse</keyword>
<keyword evidence="3 14" id="KW-0812">Transmembrane</keyword>
<keyword evidence="1" id="KW-0813">Transport</keyword>
<feature type="transmembrane region" description="Helical" evidence="14">
    <location>
        <begin position="164"/>
        <end position="183"/>
    </location>
</feature>
<keyword evidence="17" id="KW-0675">Receptor</keyword>
<evidence type="ECO:0000256" key="12">
    <source>
        <dbReference type="ARBA" id="ARBA00023303"/>
    </source>
</evidence>
<accession>A0AAD9QAK8</accession>
<sequence length="438" mass="50580">MLAWCFTCCSFGLSRRDSFLMWLTQTYLILFFGVFGSSRTASAKAIMDEEAKEHAYEQEKTRNATAILNVLLRDYDNRLRPRFGGKPLTIYADLYIVDIGEISVTNMDYRMTMYFRQTWGDPRLQFNGTDPIVAQGNILDKIWIPDTYFTSEKKSNFHEVTKKNYVLVFFPNGTVFFSIRYAALTTLVEITDSYTNTDAKYEWKQGPVKSVERSSEISLPQMDIVDIQASESVEIHSIGNYSRLSLIFTLKRRLSLFITETYVPSVMVVALSWVSFWINYKAAPARIALCITTVLTMITLTSSVQNSLPRVTYVKYSDWILTTCLAYVFGALVEFAIVNFHDSLETRKREKLNTKLHNIDLEGGIIDNLCYEDKAESGDLKTRYLMKQLSKLREKLKSFVEQDVNVQKIDSRSRVLFPLTFLVINLIFWTYFIIVTSK</sequence>
<dbReference type="PRINTS" id="PR01620">
    <property type="entry name" value="GABAARGAMMA"/>
</dbReference>
<comment type="caution">
    <text evidence="17">The sequence shown here is derived from an EMBL/GenBank/DDBJ whole genome shotgun (WGS) entry which is preliminary data.</text>
</comment>
<comment type="subcellular location">
    <subcellularLocation>
        <location evidence="13">Postsynaptic cell membrane</location>
        <topology evidence="13">Multi-pass membrane protein</topology>
    </subcellularLocation>
</comment>
<dbReference type="SUPFAM" id="SSF90112">
    <property type="entry name" value="Neurotransmitter-gated ion-channel transmembrane pore"/>
    <property type="match status" value="1"/>
</dbReference>
<dbReference type="SUPFAM" id="SSF63712">
    <property type="entry name" value="Nicotinic receptor ligand binding domain-like"/>
    <property type="match status" value="1"/>
</dbReference>
<evidence type="ECO:0000259" key="15">
    <source>
        <dbReference type="Pfam" id="PF02931"/>
    </source>
</evidence>
<evidence type="ECO:0000259" key="16">
    <source>
        <dbReference type="Pfam" id="PF02932"/>
    </source>
</evidence>
<dbReference type="GO" id="GO:0007214">
    <property type="term" value="P:gamma-aminobutyric acid signaling pathway"/>
    <property type="evidence" value="ECO:0007669"/>
    <property type="project" value="InterPro"/>
</dbReference>
<organism evidence="17 18">
    <name type="scientific">Acropora cervicornis</name>
    <name type="common">Staghorn coral</name>
    <dbReference type="NCBI Taxonomy" id="6130"/>
    <lineage>
        <taxon>Eukaryota</taxon>
        <taxon>Metazoa</taxon>
        <taxon>Cnidaria</taxon>
        <taxon>Anthozoa</taxon>
        <taxon>Hexacorallia</taxon>
        <taxon>Scleractinia</taxon>
        <taxon>Astrocoeniina</taxon>
        <taxon>Acroporidae</taxon>
        <taxon>Acropora</taxon>
    </lineage>
</organism>
<dbReference type="GO" id="GO:0006821">
    <property type="term" value="P:chloride transport"/>
    <property type="evidence" value="ECO:0007669"/>
    <property type="project" value="InterPro"/>
</dbReference>
<dbReference type="GO" id="GO:0005230">
    <property type="term" value="F:extracellular ligand-gated monoatomic ion channel activity"/>
    <property type="evidence" value="ECO:0007669"/>
    <property type="project" value="InterPro"/>
</dbReference>
<feature type="transmembrane region" description="Helical" evidence="14">
    <location>
        <begin position="287"/>
        <end position="307"/>
    </location>
</feature>
<dbReference type="InterPro" id="IPR036719">
    <property type="entry name" value="Neuro-gated_channel_TM_sf"/>
</dbReference>
<evidence type="ECO:0000256" key="2">
    <source>
        <dbReference type="ARBA" id="ARBA00022475"/>
    </source>
</evidence>
<dbReference type="PANTHER" id="PTHR18945">
    <property type="entry name" value="NEUROTRANSMITTER GATED ION CHANNEL"/>
    <property type="match status" value="1"/>
</dbReference>
<evidence type="ECO:0000256" key="11">
    <source>
        <dbReference type="ARBA" id="ARBA00023257"/>
    </source>
</evidence>
<dbReference type="InterPro" id="IPR006201">
    <property type="entry name" value="Neur_channel"/>
</dbReference>
<protein>
    <submittedName>
        <fullName evidence="17">Gamma-aminobutyric acid receptor subunit beta-3</fullName>
    </submittedName>
</protein>
<dbReference type="InterPro" id="IPR006028">
    <property type="entry name" value="GABAA/Glycine_rcpt"/>
</dbReference>
<dbReference type="PRINTS" id="PR00253">
    <property type="entry name" value="GABAARECEPTR"/>
</dbReference>
<evidence type="ECO:0000313" key="18">
    <source>
        <dbReference type="Proteomes" id="UP001249851"/>
    </source>
</evidence>
<dbReference type="Pfam" id="PF02932">
    <property type="entry name" value="Neur_chan_memb"/>
    <property type="match status" value="1"/>
</dbReference>
<feature type="domain" description="Neurotransmitter-gated ion-channel ligand-binding" evidence="15">
    <location>
        <begin position="65"/>
        <end position="181"/>
    </location>
</feature>
<feature type="transmembrane region" description="Helical" evidence="14">
    <location>
        <begin position="262"/>
        <end position="280"/>
    </location>
</feature>
<dbReference type="CDD" id="cd19049">
    <property type="entry name" value="LGIC_TM_anion"/>
    <property type="match status" value="1"/>
</dbReference>
<keyword evidence="5 14" id="KW-1133">Transmembrane helix</keyword>
<dbReference type="GO" id="GO:0004890">
    <property type="term" value="F:GABA-A receptor activity"/>
    <property type="evidence" value="ECO:0007669"/>
    <property type="project" value="InterPro"/>
</dbReference>
<keyword evidence="11" id="KW-0628">Postsynaptic cell membrane</keyword>
<dbReference type="Pfam" id="PF02931">
    <property type="entry name" value="Neur_chan_LBD"/>
    <property type="match status" value="1"/>
</dbReference>
<evidence type="ECO:0000256" key="6">
    <source>
        <dbReference type="ARBA" id="ARBA00023018"/>
    </source>
</evidence>
<dbReference type="GO" id="GO:0045211">
    <property type="term" value="C:postsynaptic membrane"/>
    <property type="evidence" value="ECO:0007669"/>
    <property type="project" value="UniProtKB-SubCell"/>
</dbReference>
<evidence type="ECO:0000256" key="14">
    <source>
        <dbReference type="SAM" id="Phobius"/>
    </source>
</evidence>
<evidence type="ECO:0000256" key="3">
    <source>
        <dbReference type="ARBA" id="ARBA00022692"/>
    </source>
</evidence>
<evidence type="ECO:0000256" key="1">
    <source>
        <dbReference type="ARBA" id="ARBA00022448"/>
    </source>
</evidence>
<gene>
    <name evidence="17" type="ORF">P5673_020121</name>
</gene>
<keyword evidence="2" id="KW-1003">Cell membrane</keyword>
<dbReference type="Gene3D" id="1.20.58.390">
    <property type="entry name" value="Neurotransmitter-gated ion-channel transmembrane domain"/>
    <property type="match status" value="1"/>
</dbReference>
<keyword evidence="7" id="KW-0406">Ion transport</keyword>
<dbReference type="InterPro" id="IPR006029">
    <property type="entry name" value="Neurotrans-gated_channel_TM"/>
</dbReference>
<evidence type="ECO:0000256" key="9">
    <source>
        <dbReference type="ARBA" id="ARBA00023157"/>
    </source>
</evidence>
<evidence type="ECO:0000313" key="17">
    <source>
        <dbReference type="EMBL" id="KAK2557756.1"/>
    </source>
</evidence>
<keyword evidence="8 14" id="KW-0472">Membrane</keyword>
<reference evidence="17" key="1">
    <citation type="journal article" date="2023" name="G3 (Bethesda)">
        <title>Whole genome assembly and annotation of the endangered Caribbean coral Acropora cervicornis.</title>
        <authorList>
            <person name="Selwyn J.D."/>
            <person name="Vollmer S.V."/>
        </authorList>
    </citation>
    <scope>NUCLEOTIDE SEQUENCE</scope>
    <source>
        <strain evidence="17">K2</strain>
    </source>
</reference>
<keyword evidence="10" id="KW-0325">Glycoprotein</keyword>
<feature type="domain" description="Neurotransmitter-gated ion-channel transmembrane" evidence="16">
    <location>
        <begin position="261"/>
        <end position="350"/>
    </location>
</feature>
<evidence type="ECO:0000256" key="5">
    <source>
        <dbReference type="ARBA" id="ARBA00022989"/>
    </source>
</evidence>
<evidence type="ECO:0000256" key="8">
    <source>
        <dbReference type="ARBA" id="ARBA00023136"/>
    </source>
</evidence>
<keyword evidence="9" id="KW-1015">Disulfide bond</keyword>
<keyword evidence="4" id="KW-0732">Signal</keyword>
<keyword evidence="12" id="KW-0407">Ion channel</keyword>
<dbReference type="Proteomes" id="UP001249851">
    <property type="component" value="Unassembled WGS sequence"/>
</dbReference>
<evidence type="ECO:0000256" key="7">
    <source>
        <dbReference type="ARBA" id="ARBA00023065"/>
    </source>
</evidence>
<keyword evidence="18" id="KW-1185">Reference proteome</keyword>